<organism evidence="1 2">
    <name type="scientific">Mesorhizobium escarrei</name>
    <dbReference type="NCBI Taxonomy" id="666018"/>
    <lineage>
        <taxon>Bacteria</taxon>
        <taxon>Pseudomonadati</taxon>
        <taxon>Pseudomonadota</taxon>
        <taxon>Alphaproteobacteria</taxon>
        <taxon>Hyphomicrobiales</taxon>
        <taxon>Phyllobacteriaceae</taxon>
        <taxon>Mesorhizobium</taxon>
    </lineage>
</organism>
<proteinExistence type="predicted"/>
<evidence type="ECO:0000313" key="2">
    <source>
        <dbReference type="Proteomes" id="UP001153050"/>
    </source>
</evidence>
<gene>
    <name evidence="1" type="ORF">MES5069_60048</name>
</gene>
<sequence>MHVAETHALGPDPRCAAVLGKRIKESLKRVGARFKLELLSGVFDLLDRRRQQVVHDAANLNIRLGDARRVEIGA</sequence>
<name>A0ABM9EF37_9HYPH</name>
<evidence type="ECO:0000313" key="1">
    <source>
        <dbReference type="EMBL" id="CAH2407396.1"/>
    </source>
</evidence>
<dbReference type="EMBL" id="CAKXZT010000157">
    <property type="protein sequence ID" value="CAH2407396.1"/>
    <property type="molecule type" value="Genomic_DNA"/>
</dbReference>
<comment type="caution">
    <text evidence="1">The sequence shown here is derived from an EMBL/GenBank/DDBJ whole genome shotgun (WGS) entry which is preliminary data.</text>
</comment>
<dbReference type="Proteomes" id="UP001153050">
    <property type="component" value="Unassembled WGS sequence"/>
</dbReference>
<keyword evidence="2" id="KW-1185">Reference proteome</keyword>
<protein>
    <submittedName>
        <fullName evidence="1">Uncharacterized protein</fullName>
    </submittedName>
</protein>
<reference evidence="1 2" key="1">
    <citation type="submission" date="2022-03" db="EMBL/GenBank/DDBJ databases">
        <authorList>
            <person name="Brunel B."/>
        </authorList>
    </citation>
    <scope>NUCLEOTIDE SEQUENCE [LARGE SCALE GENOMIC DNA]</scope>
    <source>
        <strain evidence="1">STM5069sample</strain>
    </source>
</reference>
<accession>A0ABM9EF37</accession>